<accession>A0A128EN34</accession>
<dbReference type="EMBL" id="FIZP01000012">
    <property type="protein sequence ID" value="CZE48893.1"/>
    <property type="molecule type" value="Genomic_DNA"/>
</dbReference>
<dbReference type="PANTHER" id="PTHR34979:SF1">
    <property type="entry name" value="INNER MEMBRANE PROTEIN YGAZ"/>
    <property type="match status" value="1"/>
</dbReference>
<feature type="transmembrane region" description="Helical" evidence="8">
    <location>
        <begin position="199"/>
        <end position="215"/>
    </location>
</feature>
<keyword evidence="7 8" id="KW-0472">Membrane</keyword>
<dbReference type="GO" id="GO:1903785">
    <property type="term" value="P:L-valine transmembrane transport"/>
    <property type="evidence" value="ECO:0007669"/>
    <property type="project" value="TreeGrafter"/>
</dbReference>
<evidence type="ECO:0000256" key="1">
    <source>
        <dbReference type="ARBA" id="ARBA00004651"/>
    </source>
</evidence>
<evidence type="ECO:0000256" key="3">
    <source>
        <dbReference type="ARBA" id="ARBA00022448"/>
    </source>
</evidence>
<dbReference type="GO" id="GO:0005886">
    <property type="term" value="C:plasma membrane"/>
    <property type="evidence" value="ECO:0007669"/>
    <property type="project" value="UniProtKB-SubCell"/>
</dbReference>
<evidence type="ECO:0000256" key="5">
    <source>
        <dbReference type="ARBA" id="ARBA00022692"/>
    </source>
</evidence>
<sequence>MSFKTIFKYTIPVMLGYIPLGAAYALLATQIGLKEWQIVLMSFVVYAGSGQFLLVTLFSAGATLVEIFVATFLLNLRHIFYTTTLLEDILKLKNKFYVMFALTDESFALLKTLKIDDENKDKTYFYIVFLNQIYWIVGTILGIVVGKNLQIDYSGIEFSLVALFVVLAIELFKSNKNYKILFISLFLGIFGMIFLPDKFMLITTLVIGFIILLAFRKSL</sequence>
<dbReference type="Proteomes" id="UP000069632">
    <property type="component" value="Unassembled WGS sequence"/>
</dbReference>
<comment type="similarity">
    <text evidence="2">Belongs to the AzlC family.</text>
</comment>
<comment type="subcellular location">
    <subcellularLocation>
        <location evidence="1">Cell membrane</location>
        <topology evidence="1">Multi-pass membrane protein</topology>
    </subcellularLocation>
</comment>
<protein>
    <submittedName>
        <fullName evidence="9">Branched-chain amino acid transport protein</fullName>
    </submittedName>
</protein>
<evidence type="ECO:0000256" key="8">
    <source>
        <dbReference type="SAM" id="Phobius"/>
    </source>
</evidence>
<name>A0A128EN34_9BACT</name>
<dbReference type="InterPro" id="IPR011606">
    <property type="entry name" value="Brnchd-chn_aa_trnsp_permease"/>
</dbReference>
<feature type="transmembrane region" description="Helical" evidence="8">
    <location>
        <begin position="6"/>
        <end position="27"/>
    </location>
</feature>
<feature type="transmembrane region" description="Helical" evidence="8">
    <location>
        <begin position="124"/>
        <end position="145"/>
    </location>
</feature>
<organism evidence="9 10">
    <name type="scientific">Campylobacter geochelonis</name>
    <dbReference type="NCBI Taxonomy" id="1780362"/>
    <lineage>
        <taxon>Bacteria</taxon>
        <taxon>Pseudomonadati</taxon>
        <taxon>Campylobacterota</taxon>
        <taxon>Epsilonproteobacteria</taxon>
        <taxon>Campylobacterales</taxon>
        <taxon>Campylobacteraceae</taxon>
        <taxon>Campylobacter</taxon>
    </lineage>
</organism>
<keyword evidence="10" id="KW-1185">Reference proteome</keyword>
<dbReference type="RefSeq" id="WP_075493310.1">
    <property type="nucleotide sequence ID" value="NZ_CP053844.1"/>
</dbReference>
<keyword evidence="6 8" id="KW-1133">Transmembrane helix</keyword>
<evidence type="ECO:0000256" key="4">
    <source>
        <dbReference type="ARBA" id="ARBA00022475"/>
    </source>
</evidence>
<dbReference type="PANTHER" id="PTHR34979">
    <property type="entry name" value="INNER MEMBRANE PROTEIN YGAZ"/>
    <property type="match status" value="1"/>
</dbReference>
<proteinExistence type="inferred from homology"/>
<dbReference type="AlphaFoldDB" id="A0A128EN34"/>
<feature type="transmembrane region" description="Helical" evidence="8">
    <location>
        <begin position="178"/>
        <end position="193"/>
    </location>
</feature>
<evidence type="ECO:0000256" key="2">
    <source>
        <dbReference type="ARBA" id="ARBA00010735"/>
    </source>
</evidence>
<gene>
    <name evidence="9" type="primary">ygaZ</name>
    <name evidence="9" type="ORF">ERS672216_01645</name>
</gene>
<keyword evidence="5 8" id="KW-0812">Transmembrane</keyword>
<evidence type="ECO:0000256" key="6">
    <source>
        <dbReference type="ARBA" id="ARBA00022989"/>
    </source>
</evidence>
<reference evidence="9 10" key="1">
    <citation type="submission" date="2016-02" db="EMBL/GenBank/DDBJ databases">
        <authorList>
            <consortium name="Pathogen Informatics"/>
        </authorList>
    </citation>
    <scope>NUCLEOTIDE SEQUENCE [LARGE SCALE GENOMIC DNA]</scope>
    <source>
        <strain evidence="9 10">RC20</strain>
    </source>
</reference>
<feature type="transmembrane region" description="Helical" evidence="8">
    <location>
        <begin position="151"/>
        <end position="171"/>
    </location>
</feature>
<evidence type="ECO:0000313" key="9">
    <source>
        <dbReference type="EMBL" id="CZE48893.1"/>
    </source>
</evidence>
<evidence type="ECO:0000256" key="7">
    <source>
        <dbReference type="ARBA" id="ARBA00023136"/>
    </source>
</evidence>
<keyword evidence="3" id="KW-0813">Transport</keyword>
<keyword evidence="4" id="KW-1003">Cell membrane</keyword>
<dbReference type="OrthoDB" id="9803444at2"/>
<evidence type="ECO:0000313" key="10">
    <source>
        <dbReference type="Proteomes" id="UP000069632"/>
    </source>
</evidence>
<dbReference type="Pfam" id="PF03591">
    <property type="entry name" value="AzlC"/>
    <property type="match status" value="1"/>
</dbReference>